<evidence type="ECO:0000313" key="1">
    <source>
        <dbReference type="EMBL" id="POZ82360.1"/>
    </source>
</evidence>
<evidence type="ECO:0000313" key="2">
    <source>
        <dbReference type="Proteomes" id="UP000238655"/>
    </source>
</evidence>
<gene>
    <name evidence="1" type="ORF">C3743_19140</name>
</gene>
<dbReference type="RefSeq" id="WP_089456364.1">
    <property type="nucleotide sequence ID" value="NZ_CM009575.1"/>
</dbReference>
<dbReference type="EMBL" id="PQVP01000002">
    <property type="protein sequence ID" value="POZ82360.1"/>
    <property type="molecule type" value="Genomic_DNA"/>
</dbReference>
<dbReference type="Proteomes" id="UP000238655">
    <property type="component" value="Chromosome 1"/>
</dbReference>
<sequence length="101" mass="10965">MTVMLRVRIRLFEVTVRSLIDVVLSRGGIARQIRHGTGAAPCSKSCFAFADSNAILRPGNAVLVPAEPGAGQLHQQIQPIEVGKFGRLVVCLRWSELDGIK</sequence>
<comment type="caution">
    <text evidence="1">The sequence shown here is derived from an EMBL/GenBank/DDBJ whole genome shotgun (WGS) entry which is preliminary data.</text>
</comment>
<accession>A0A2S5DTB5</accession>
<protein>
    <submittedName>
        <fullName evidence="1">Uncharacterized protein</fullName>
    </submittedName>
</protein>
<reference evidence="1 2" key="1">
    <citation type="submission" date="2018-01" db="EMBL/GenBank/DDBJ databases">
        <title>Successful Treatment of Persistent Burkholderia cepacia Bacteremia with Ceftazidime-Avibactam.</title>
        <authorList>
            <person name="Tamma P."/>
            <person name="Fan Y."/>
            <person name="Bergman Y."/>
            <person name="Sick-Samuels A."/>
            <person name="Hsu A."/>
            <person name="Timp W."/>
            <person name="Simner P."/>
        </authorList>
    </citation>
    <scope>NUCLEOTIDE SEQUENCE [LARGE SCALE GENOMIC DNA]</scope>
    <source>
        <strain evidence="1 2">170816</strain>
    </source>
</reference>
<proteinExistence type="predicted"/>
<dbReference type="AlphaFoldDB" id="A0A2S5DTB5"/>
<name>A0A2S5DTB5_9BURK</name>
<organism evidence="1 2">
    <name type="scientific">Burkholderia contaminans</name>
    <dbReference type="NCBI Taxonomy" id="488447"/>
    <lineage>
        <taxon>Bacteria</taxon>
        <taxon>Pseudomonadati</taxon>
        <taxon>Pseudomonadota</taxon>
        <taxon>Betaproteobacteria</taxon>
        <taxon>Burkholderiales</taxon>
        <taxon>Burkholderiaceae</taxon>
        <taxon>Burkholderia</taxon>
        <taxon>Burkholderia cepacia complex</taxon>
    </lineage>
</organism>